<evidence type="ECO:0000256" key="1">
    <source>
        <dbReference type="SAM" id="SignalP"/>
    </source>
</evidence>
<evidence type="ECO:0000313" key="2">
    <source>
        <dbReference type="EMBL" id="QIC71276.1"/>
    </source>
</evidence>
<dbReference type="EMBL" id="CP044455">
    <property type="protein sequence ID" value="QIC71276.1"/>
    <property type="molecule type" value="Genomic_DNA"/>
</dbReference>
<dbReference type="RefSeq" id="WP_163146173.1">
    <property type="nucleotide sequence ID" value="NZ_CP044455.1"/>
</dbReference>
<reference evidence="2 3" key="1">
    <citation type="submission" date="2019-09" db="EMBL/GenBank/DDBJ databases">
        <title>Non-baumannii Acinetobacter spp. carrying blaNDM-1 isolated in China.</title>
        <authorList>
            <person name="Cui C."/>
            <person name="Chen C."/>
            <person name="Sun J."/>
            <person name="Liu Y."/>
        </authorList>
    </citation>
    <scope>NUCLEOTIDE SEQUENCE [LARGE SCALE GENOMIC DNA]</scope>
    <source>
        <strain evidence="2 3">B18</strain>
    </source>
</reference>
<sequence length="151" mass="16689">MNIFKKIVMLPISLALGLVGCSSGSGKTYVLTTTSFGYDPSYRPYIVRVNGEEVGGGFGAATKRSAIITGPQYVTWGQTNIRKQHVAKNVPYLTKEDLKGKSYLAVHLYPDDMVEITLTEGRNMPDATKMGLEVRSKLIDELNESDKKIKR</sequence>
<feature type="signal peptide" evidence="1">
    <location>
        <begin position="1"/>
        <end position="24"/>
    </location>
</feature>
<name>A0A6C0Y525_9GAMM</name>
<dbReference type="AlphaFoldDB" id="A0A6C0Y525"/>
<feature type="chain" id="PRO_5025594634" description="DUF3304 domain-containing protein" evidence="1">
    <location>
        <begin position="25"/>
        <end position="151"/>
    </location>
</feature>
<keyword evidence="1" id="KW-0732">Signal</keyword>
<evidence type="ECO:0000313" key="3">
    <source>
        <dbReference type="Proteomes" id="UP000503440"/>
    </source>
</evidence>
<proteinExistence type="predicted"/>
<gene>
    <name evidence="2" type="ORF">FSC09_13125</name>
</gene>
<evidence type="ECO:0008006" key="4">
    <source>
        <dbReference type="Google" id="ProtNLM"/>
    </source>
</evidence>
<protein>
    <recommendedName>
        <fullName evidence="4">DUF3304 domain-containing protein</fullName>
    </recommendedName>
</protein>
<dbReference type="PROSITE" id="PS51257">
    <property type="entry name" value="PROKAR_LIPOPROTEIN"/>
    <property type="match status" value="1"/>
</dbReference>
<dbReference type="Proteomes" id="UP000503440">
    <property type="component" value="Chromosome"/>
</dbReference>
<accession>A0A6C0Y525</accession>
<organism evidence="2 3">
    <name type="scientific">Acinetobacter indicus</name>
    <dbReference type="NCBI Taxonomy" id="756892"/>
    <lineage>
        <taxon>Bacteria</taxon>
        <taxon>Pseudomonadati</taxon>
        <taxon>Pseudomonadota</taxon>
        <taxon>Gammaproteobacteria</taxon>
        <taxon>Moraxellales</taxon>
        <taxon>Moraxellaceae</taxon>
        <taxon>Acinetobacter</taxon>
    </lineage>
</organism>